<proteinExistence type="predicted"/>
<name>A0A4C1ZB20_EUMVA</name>
<organism evidence="1 2">
    <name type="scientific">Eumeta variegata</name>
    <name type="common">Bagworm moth</name>
    <name type="synonym">Eumeta japonica</name>
    <dbReference type="NCBI Taxonomy" id="151549"/>
    <lineage>
        <taxon>Eukaryota</taxon>
        <taxon>Metazoa</taxon>
        <taxon>Ecdysozoa</taxon>
        <taxon>Arthropoda</taxon>
        <taxon>Hexapoda</taxon>
        <taxon>Insecta</taxon>
        <taxon>Pterygota</taxon>
        <taxon>Neoptera</taxon>
        <taxon>Endopterygota</taxon>
        <taxon>Lepidoptera</taxon>
        <taxon>Glossata</taxon>
        <taxon>Ditrysia</taxon>
        <taxon>Tineoidea</taxon>
        <taxon>Psychidae</taxon>
        <taxon>Oiketicinae</taxon>
        <taxon>Eumeta</taxon>
    </lineage>
</organism>
<gene>
    <name evidence="1" type="ORF">EVAR_59851_1</name>
</gene>
<dbReference type="EMBL" id="BGZK01001639">
    <property type="protein sequence ID" value="GBP83785.1"/>
    <property type="molecule type" value="Genomic_DNA"/>
</dbReference>
<evidence type="ECO:0000313" key="1">
    <source>
        <dbReference type="EMBL" id="GBP83785.1"/>
    </source>
</evidence>
<comment type="caution">
    <text evidence="1">The sequence shown here is derived from an EMBL/GenBank/DDBJ whole genome shotgun (WGS) entry which is preliminary data.</text>
</comment>
<reference evidence="1 2" key="1">
    <citation type="journal article" date="2019" name="Commun. Biol.">
        <title>The bagworm genome reveals a unique fibroin gene that provides high tensile strength.</title>
        <authorList>
            <person name="Kono N."/>
            <person name="Nakamura H."/>
            <person name="Ohtoshi R."/>
            <person name="Tomita M."/>
            <person name="Numata K."/>
            <person name="Arakawa K."/>
        </authorList>
    </citation>
    <scope>NUCLEOTIDE SEQUENCE [LARGE SCALE GENOMIC DNA]</scope>
</reference>
<protein>
    <submittedName>
        <fullName evidence="1">Uncharacterized protein</fullName>
    </submittedName>
</protein>
<keyword evidence="2" id="KW-1185">Reference proteome</keyword>
<evidence type="ECO:0000313" key="2">
    <source>
        <dbReference type="Proteomes" id="UP000299102"/>
    </source>
</evidence>
<dbReference type="Proteomes" id="UP000299102">
    <property type="component" value="Unassembled WGS sequence"/>
</dbReference>
<sequence length="86" mass="9272">MNASGKSGTLPEDRWLIEGARLPAGGRGASAAEGEGQHARRLGTCRGEEGKMEVLQFFDLEPSESGRHCKVFLKAAVGRQCTDRIE</sequence>
<dbReference type="AlphaFoldDB" id="A0A4C1ZB20"/>
<accession>A0A4C1ZB20</accession>